<sequence>MSKNRDLTSEMQSRIDNTKEAKNSTSGYKHTVSSGTQGVGDILKK</sequence>
<evidence type="ECO:0000313" key="2">
    <source>
        <dbReference type="EMBL" id="ADZ85893.1"/>
    </source>
</evidence>
<dbReference type="STRING" id="642492.Clole_4221"/>
<evidence type="ECO:0000256" key="1">
    <source>
        <dbReference type="SAM" id="MobiDB-lite"/>
    </source>
</evidence>
<dbReference type="HOGENOM" id="CLU_3197683_0_0_9"/>
<name>F2JMX8_CELLD</name>
<dbReference type="KEGG" id="cle:Clole_4221"/>
<feature type="region of interest" description="Disordered" evidence="1">
    <location>
        <begin position="1"/>
        <end position="45"/>
    </location>
</feature>
<accession>F2JMX8</accession>
<keyword evidence="3" id="KW-1185">Reference proteome</keyword>
<dbReference type="RefSeq" id="WP_013659164.1">
    <property type="nucleotide sequence ID" value="NC_015275.1"/>
</dbReference>
<dbReference type="AlphaFoldDB" id="F2JMX8"/>
<reference evidence="2 3" key="1">
    <citation type="journal article" date="2011" name="J. Bacteriol.">
        <title>Complete genome sequence of the cellulose-degrading bacterium Cellulosilyticum lentocellum.</title>
        <authorList>
            <consortium name="US DOE Joint Genome Institute"/>
            <person name="Miller D.A."/>
            <person name="Suen G."/>
            <person name="Bruce D."/>
            <person name="Copeland A."/>
            <person name="Cheng J.F."/>
            <person name="Detter C."/>
            <person name="Goodwin L.A."/>
            <person name="Han C.S."/>
            <person name="Hauser L.J."/>
            <person name="Land M.L."/>
            <person name="Lapidus A."/>
            <person name="Lucas S."/>
            <person name="Meincke L."/>
            <person name="Pitluck S."/>
            <person name="Tapia R."/>
            <person name="Teshima H."/>
            <person name="Woyke T."/>
            <person name="Fox B.G."/>
            <person name="Angert E.R."/>
            <person name="Currie C.R."/>
        </authorList>
    </citation>
    <scope>NUCLEOTIDE SEQUENCE [LARGE SCALE GENOMIC DNA]</scope>
    <source>
        <strain evidence="3">ATCC 49066 / DSM 5427 / NCIMB 11756 / RHM5</strain>
    </source>
</reference>
<gene>
    <name evidence="2" type="ordered locus">Clole_4221</name>
</gene>
<dbReference type="Proteomes" id="UP000008467">
    <property type="component" value="Chromosome"/>
</dbReference>
<proteinExistence type="predicted"/>
<protein>
    <submittedName>
        <fullName evidence="2">Uncharacterized protein</fullName>
    </submittedName>
</protein>
<organism evidence="2 3">
    <name type="scientific">Cellulosilyticum lentocellum (strain ATCC 49066 / DSM 5427 / NCIMB 11756 / RHM5)</name>
    <name type="common">Clostridium lentocellum</name>
    <dbReference type="NCBI Taxonomy" id="642492"/>
    <lineage>
        <taxon>Bacteria</taxon>
        <taxon>Bacillati</taxon>
        <taxon>Bacillota</taxon>
        <taxon>Clostridia</taxon>
        <taxon>Lachnospirales</taxon>
        <taxon>Cellulosilyticaceae</taxon>
        <taxon>Cellulosilyticum</taxon>
    </lineage>
</organism>
<evidence type="ECO:0000313" key="3">
    <source>
        <dbReference type="Proteomes" id="UP000008467"/>
    </source>
</evidence>
<dbReference type="EMBL" id="CP002582">
    <property type="protein sequence ID" value="ADZ85893.1"/>
    <property type="molecule type" value="Genomic_DNA"/>
</dbReference>
<feature type="compositionally biased region" description="Polar residues" evidence="1">
    <location>
        <begin position="23"/>
        <end position="36"/>
    </location>
</feature>